<feature type="transmembrane region" description="Helical" evidence="6">
    <location>
        <begin position="79"/>
        <end position="102"/>
    </location>
</feature>
<sequence length="551" mass="58962">MTMEGKQVKDTTNSRTDTSLDGPDGVPDSRPDQVYPSGLSLVSIIIALDLAVFLVALDRTIIATATPRITDHFNSLDDVAWYGSSYLLTYCTFQLLFGRVYTFYPPKWVFLAAIAIFEVGSAVCGAAPSSTIFIVGRAVAGLGAAGIFSGAVVIIVDSVPLHKRPMYTGFLGAMFGISSVVAPLLGGAFTDRVSWRWCFYVNLPIGAVAVAVIMLILRTTQPPNPSPAKTLRERIWLLDPLGNLCFFPGIVCLLLALEWGGSKYAWNNGRIISLFVLFGVLTLAFIALQIQRQEQATVPPRIVMQRSIPPAMLYSLCVGASMMLMVYYLPIWFQAIKGVSAMKSGLMNLPLVLSLVLGSILAGILVSKLGYYTPFLLLGTILSAVGIGLITTFTPTTNLPKWLGYQVLYGLGLGVGMQQPNVAAQTVLPRQDVPTGIALLMFMQSLGGSLFLSVGENVFTNRLIGDLSSLSLQGVDVVQVVLGSGATDLRDKVAAQDLPPVLAAYNDSIRSVFIVALAVVCASIVGGLFVEWKSVKNPGATQVADGQETSM</sequence>
<keyword evidence="2 6" id="KW-0812">Transmembrane</keyword>
<dbReference type="InterPro" id="IPR020846">
    <property type="entry name" value="MFS_dom"/>
</dbReference>
<feature type="domain" description="Major facilitator superfamily (MFS) profile" evidence="7">
    <location>
        <begin position="44"/>
        <end position="535"/>
    </location>
</feature>
<evidence type="ECO:0000256" key="2">
    <source>
        <dbReference type="ARBA" id="ARBA00022692"/>
    </source>
</evidence>
<protein>
    <recommendedName>
        <fullName evidence="7">Major facilitator superfamily (MFS) profile domain-containing protein</fullName>
    </recommendedName>
</protein>
<dbReference type="OrthoDB" id="10021397at2759"/>
<feature type="transmembrane region" description="Helical" evidence="6">
    <location>
        <begin position="512"/>
        <end position="530"/>
    </location>
</feature>
<evidence type="ECO:0000313" key="9">
    <source>
        <dbReference type="Proteomes" id="UP000184188"/>
    </source>
</evidence>
<feature type="region of interest" description="Disordered" evidence="5">
    <location>
        <begin position="1"/>
        <end position="31"/>
    </location>
</feature>
<evidence type="ECO:0000256" key="6">
    <source>
        <dbReference type="SAM" id="Phobius"/>
    </source>
</evidence>
<dbReference type="Gene3D" id="1.20.1250.20">
    <property type="entry name" value="MFS general substrate transporter like domains"/>
    <property type="match status" value="1"/>
</dbReference>
<dbReference type="SUPFAM" id="SSF103473">
    <property type="entry name" value="MFS general substrate transporter"/>
    <property type="match status" value="1"/>
</dbReference>
<accession>A0A1L9SB02</accession>
<feature type="transmembrane region" description="Helical" evidence="6">
    <location>
        <begin position="271"/>
        <end position="291"/>
    </location>
</feature>
<dbReference type="FunFam" id="1.20.1250.20:FF:000196">
    <property type="entry name" value="MFS toxin efflux pump (AflT)"/>
    <property type="match status" value="1"/>
</dbReference>
<comment type="subcellular location">
    <subcellularLocation>
        <location evidence="1">Membrane</location>
        <topology evidence="1">Multi-pass membrane protein</topology>
    </subcellularLocation>
</comment>
<feature type="transmembrane region" description="Helical" evidence="6">
    <location>
        <begin position="108"/>
        <end position="127"/>
    </location>
</feature>
<dbReference type="RefSeq" id="XP_022578863.1">
    <property type="nucleotide sequence ID" value="XM_022720784.1"/>
</dbReference>
<proteinExistence type="predicted"/>
<keyword evidence="4 6" id="KW-0472">Membrane</keyword>
<keyword evidence="3 6" id="KW-1133">Transmembrane helix</keyword>
<dbReference type="FunFam" id="1.20.1720.10:FF:000012">
    <property type="entry name" value="MFS toxin efflux pump (AflT)"/>
    <property type="match status" value="1"/>
</dbReference>
<feature type="transmembrane region" description="Helical" evidence="6">
    <location>
        <begin position="197"/>
        <end position="217"/>
    </location>
</feature>
<evidence type="ECO:0000259" key="7">
    <source>
        <dbReference type="PROSITE" id="PS50850"/>
    </source>
</evidence>
<dbReference type="VEuPathDB" id="FungiDB:ASPZODRAFT_101369"/>
<evidence type="ECO:0000256" key="5">
    <source>
        <dbReference type="SAM" id="MobiDB-lite"/>
    </source>
</evidence>
<dbReference type="CDD" id="cd17502">
    <property type="entry name" value="MFS_Azr1_MDR_like"/>
    <property type="match status" value="1"/>
</dbReference>
<dbReference type="PANTHER" id="PTHR23501">
    <property type="entry name" value="MAJOR FACILITATOR SUPERFAMILY"/>
    <property type="match status" value="1"/>
</dbReference>
<dbReference type="Gene3D" id="1.20.1720.10">
    <property type="entry name" value="Multidrug resistance protein D"/>
    <property type="match status" value="1"/>
</dbReference>
<dbReference type="EMBL" id="KV878348">
    <property type="protein sequence ID" value="OJJ44353.1"/>
    <property type="molecule type" value="Genomic_DNA"/>
</dbReference>
<dbReference type="GO" id="GO:0005886">
    <property type="term" value="C:plasma membrane"/>
    <property type="evidence" value="ECO:0007669"/>
    <property type="project" value="TreeGrafter"/>
</dbReference>
<feature type="transmembrane region" description="Helical" evidence="6">
    <location>
        <begin position="134"/>
        <end position="155"/>
    </location>
</feature>
<keyword evidence="9" id="KW-1185">Reference proteome</keyword>
<dbReference type="PROSITE" id="PS50850">
    <property type="entry name" value="MFS"/>
    <property type="match status" value="1"/>
</dbReference>
<gene>
    <name evidence="8" type="ORF">ASPZODRAFT_101369</name>
</gene>
<evidence type="ECO:0000313" key="8">
    <source>
        <dbReference type="EMBL" id="OJJ44353.1"/>
    </source>
</evidence>
<dbReference type="InterPro" id="IPR011701">
    <property type="entry name" value="MFS"/>
</dbReference>
<evidence type="ECO:0000256" key="4">
    <source>
        <dbReference type="ARBA" id="ARBA00023136"/>
    </source>
</evidence>
<dbReference type="InterPro" id="IPR036259">
    <property type="entry name" value="MFS_trans_sf"/>
</dbReference>
<evidence type="ECO:0000256" key="1">
    <source>
        <dbReference type="ARBA" id="ARBA00004141"/>
    </source>
</evidence>
<feature type="transmembrane region" description="Helical" evidence="6">
    <location>
        <begin position="38"/>
        <end position="58"/>
    </location>
</feature>
<feature type="transmembrane region" description="Helical" evidence="6">
    <location>
        <begin position="371"/>
        <end position="390"/>
    </location>
</feature>
<evidence type="ECO:0000256" key="3">
    <source>
        <dbReference type="ARBA" id="ARBA00022989"/>
    </source>
</evidence>
<organism evidence="8 9">
    <name type="scientific">Penicilliopsis zonata CBS 506.65</name>
    <dbReference type="NCBI Taxonomy" id="1073090"/>
    <lineage>
        <taxon>Eukaryota</taxon>
        <taxon>Fungi</taxon>
        <taxon>Dikarya</taxon>
        <taxon>Ascomycota</taxon>
        <taxon>Pezizomycotina</taxon>
        <taxon>Eurotiomycetes</taxon>
        <taxon>Eurotiomycetidae</taxon>
        <taxon>Eurotiales</taxon>
        <taxon>Aspergillaceae</taxon>
        <taxon>Penicilliopsis</taxon>
    </lineage>
</organism>
<dbReference type="GeneID" id="34607249"/>
<feature type="transmembrane region" description="Helical" evidence="6">
    <location>
        <begin position="345"/>
        <end position="365"/>
    </location>
</feature>
<dbReference type="AlphaFoldDB" id="A0A1L9SB02"/>
<dbReference type="GO" id="GO:0022857">
    <property type="term" value="F:transmembrane transporter activity"/>
    <property type="evidence" value="ECO:0007669"/>
    <property type="project" value="InterPro"/>
</dbReference>
<reference evidence="9" key="1">
    <citation type="journal article" date="2017" name="Genome Biol.">
        <title>Comparative genomics reveals high biological diversity and specific adaptations in the industrially and medically important fungal genus Aspergillus.</title>
        <authorList>
            <person name="de Vries R.P."/>
            <person name="Riley R."/>
            <person name="Wiebenga A."/>
            <person name="Aguilar-Osorio G."/>
            <person name="Amillis S."/>
            <person name="Uchima C.A."/>
            <person name="Anderluh G."/>
            <person name="Asadollahi M."/>
            <person name="Askin M."/>
            <person name="Barry K."/>
            <person name="Battaglia E."/>
            <person name="Bayram O."/>
            <person name="Benocci T."/>
            <person name="Braus-Stromeyer S.A."/>
            <person name="Caldana C."/>
            <person name="Canovas D."/>
            <person name="Cerqueira G.C."/>
            <person name="Chen F."/>
            <person name="Chen W."/>
            <person name="Choi C."/>
            <person name="Clum A."/>
            <person name="Dos Santos R.A."/>
            <person name="Damasio A.R."/>
            <person name="Diallinas G."/>
            <person name="Emri T."/>
            <person name="Fekete E."/>
            <person name="Flipphi M."/>
            <person name="Freyberg S."/>
            <person name="Gallo A."/>
            <person name="Gournas C."/>
            <person name="Habgood R."/>
            <person name="Hainaut M."/>
            <person name="Harispe M.L."/>
            <person name="Henrissat B."/>
            <person name="Hilden K.S."/>
            <person name="Hope R."/>
            <person name="Hossain A."/>
            <person name="Karabika E."/>
            <person name="Karaffa L."/>
            <person name="Karanyi Z."/>
            <person name="Krasevec N."/>
            <person name="Kuo A."/>
            <person name="Kusch H."/>
            <person name="LaButti K."/>
            <person name="Lagendijk E.L."/>
            <person name="Lapidus A."/>
            <person name="Levasseur A."/>
            <person name="Lindquist E."/>
            <person name="Lipzen A."/>
            <person name="Logrieco A.F."/>
            <person name="MacCabe A."/>
            <person name="Maekelae M.R."/>
            <person name="Malavazi I."/>
            <person name="Melin P."/>
            <person name="Meyer V."/>
            <person name="Mielnichuk N."/>
            <person name="Miskei M."/>
            <person name="Molnar A.P."/>
            <person name="Mule G."/>
            <person name="Ngan C.Y."/>
            <person name="Orejas M."/>
            <person name="Orosz E."/>
            <person name="Ouedraogo J.P."/>
            <person name="Overkamp K.M."/>
            <person name="Park H.-S."/>
            <person name="Perrone G."/>
            <person name="Piumi F."/>
            <person name="Punt P.J."/>
            <person name="Ram A.F."/>
            <person name="Ramon A."/>
            <person name="Rauscher S."/>
            <person name="Record E."/>
            <person name="Riano-Pachon D.M."/>
            <person name="Robert V."/>
            <person name="Roehrig J."/>
            <person name="Ruller R."/>
            <person name="Salamov A."/>
            <person name="Salih N.S."/>
            <person name="Samson R.A."/>
            <person name="Sandor E."/>
            <person name="Sanguinetti M."/>
            <person name="Schuetze T."/>
            <person name="Sepcic K."/>
            <person name="Shelest E."/>
            <person name="Sherlock G."/>
            <person name="Sophianopoulou V."/>
            <person name="Squina F.M."/>
            <person name="Sun H."/>
            <person name="Susca A."/>
            <person name="Todd R.B."/>
            <person name="Tsang A."/>
            <person name="Unkles S.E."/>
            <person name="van de Wiele N."/>
            <person name="van Rossen-Uffink D."/>
            <person name="Oliveira J.V."/>
            <person name="Vesth T.C."/>
            <person name="Visser J."/>
            <person name="Yu J.-H."/>
            <person name="Zhou M."/>
            <person name="Andersen M.R."/>
            <person name="Archer D.B."/>
            <person name="Baker S.E."/>
            <person name="Benoit I."/>
            <person name="Brakhage A.A."/>
            <person name="Braus G.H."/>
            <person name="Fischer R."/>
            <person name="Frisvad J.C."/>
            <person name="Goldman G.H."/>
            <person name="Houbraken J."/>
            <person name="Oakley B."/>
            <person name="Pocsi I."/>
            <person name="Scazzocchio C."/>
            <person name="Seiboth B."/>
            <person name="vanKuyk P.A."/>
            <person name="Wortman J."/>
            <person name="Dyer P.S."/>
            <person name="Grigoriev I.V."/>
        </authorList>
    </citation>
    <scope>NUCLEOTIDE SEQUENCE [LARGE SCALE GENOMIC DNA]</scope>
    <source>
        <strain evidence="9">CBS 506.65</strain>
    </source>
</reference>
<feature type="compositionally biased region" description="Polar residues" evidence="5">
    <location>
        <begin position="10"/>
        <end position="19"/>
    </location>
</feature>
<dbReference type="Proteomes" id="UP000184188">
    <property type="component" value="Unassembled WGS sequence"/>
</dbReference>
<feature type="transmembrane region" description="Helical" evidence="6">
    <location>
        <begin position="311"/>
        <end position="333"/>
    </location>
</feature>
<dbReference type="PANTHER" id="PTHR23501:SF201">
    <property type="entry name" value="MFS AFLATOXIN EFFLUX PUMP"/>
    <property type="match status" value="1"/>
</dbReference>
<feature type="transmembrane region" description="Helical" evidence="6">
    <location>
        <begin position="237"/>
        <end position="259"/>
    </location>
</feature>
<dbReference type="Pfam" id="PF07690">
    <property type="entry name" value="MFS_1"/>
    <property type="match status" value="1"/>
</dbReference>
<feature type="transmembrane region" description="Helical" evidence="6">
    <location>
        <begin position="167"/>
        <end position="185"/>
    </location>
</feature>
<name>A0A1L9SB02_9EURO</name>